<dbReference type="PANTHER" id="PTHR34384">
    <property type="entry name" value="L-2,3-DIAMINOPROPANOATE--CITRATE LIGASE"/>
    <property type="match status" value="1"/>
</dbReference>
<evidence type="ECO:0000259" key="3">
    <source>
        <dbReference type="Pfam" id="PF04183"/>
    </source>
</evidence>
<dbReference type="OrthoDB" id="495728at2"/>
<sequence>MSPPVAGSRLRETPEARVLRFLEEERPELAGAFREALGGARRAVMRRLLESALREDLCGLHSRLRLDGELASVSLPAERLVFGVKTVRAFRRFEVGEVWLVAGEAARPAGSATELISALREAGEASLAWDGLERELSNAAANLALARAYAGQVGERLRERAAGLGAGDSLELAALEELPAGLFFERLGAEGHNLHPSAKTKLGMEPRAVLRHSPELDGEAPLRFVAVHRDRLRSASVSGEGFEEVLGARLPGVRERAAAELAEAGLRAEDYALVPVHPWQYERVLPEVYAGEVARQEVVPVRGVCVPARATASFRTVVPEGARLAVKVAVSSQMTSTVRSISPQTALNAPEITRILREIMAREPDLARTFVPVSELAGVHFAGDTGEKRRSLSAVLREGVDSHLEPGDLPVAGCALYAESPVTGKTVLAELVEAHACATGSASLQEAAVSFVGEYAGIAVPGFLTLMSVYGVGLEGHLQNCVPVFRQGRPAKLLFRDWGGARIHAGRLERSGIEANLAPGSLTLADSVGEMRRKVLYTVFQNHLGEVVLQASKGFGVPERELWREVRRACEEVFQILASRPGSAPNTLSDRRVLYAPEIPHKALTRMRLDPGKGDIYVSVPNPLCKAGQQEKRGGS</sequence>
<evidence type="ECO:0000313" key="6">
    <source>
        <dbReference type="Proteomes" id="UP000295244"/>
    </source>
</evidence>
<evidence type="ECO:0000313" key="5">
    <source>
        <dbReference type="EMBL" id="TCJ13065.1"/>
    </source>
</evidence>
<dbReference type="GO" id="GO:0019290">
    <property type="term" value="P:siderophore biosynthetic process"/>
    <property type="evidence" value="ECO:0007669"/>
    <property type="project" value="InterPro"/>
</dbReference>
<proteinExistence type="inferred from homology"/>
<evidence type="ECO:0000259" key="4">
    <source>
        <dbReference type="Pfam" id="PF06276"/>
    </source>
</evidence>
<comment type="pathway">
    <text evidence="1">Siderophore biosynthesis.</text>
</comment>
<reference evidence="5 6" key="1">
    <citation type="submission" date="2019-03" db="EMBL/GenBank/DDBJ databases">
        <title>Whole genome sequence of a novel Rubrobacter taiwanensis strain, isolated from Yellowstone National Park.</title>
        <authorList>
            <person name="Freed S."/>
            <person name="Ramaley R.F."/>
            <person name="Kyndt J.A."/>
        </authorList>
    </citation>
    <scope>NUCLEOTIDE SEQUENCE [LARGE SCALE GENOMIC DNA]</scope>
    <source>
        <strain evidence="5 6">Yellowstone</strain>
    </source>
</reference>
<dbReference type="InterPro" id="IPR037455">
    <property type="entry name" value="LucA/IucC-like"/>
</dbReference>
<dbReference type="Pfam" id="PF04183">
    <property type="entry name" value="IucA_IucC"/>
    <property type="match status" value="1"/>
</dbReference>
<accession>A0A4R1B8L6</accession>
<dbReference type="EMBL" id="SKBU01000042">
    <property type="protein sequence ID" value="TCJ13065.1"/>
    <property type="molecule type" value="Genomic_DNA"/>
</dbReference>
<dbReference type="InterPro" id="IPR022770">
    <property type="entry name" value="IucA/IucC-like_C"/>
</dbReference>
<gene>
    <name evidence="5" type="ORF">E0L93_15285</name>
</gene>
<name>A0A4R1B8L6_9ACTN</name>
<comment type="similarity">
    <text evidence="2">Belongs to the IucA/IucC family.</text>
</comment>
<dbReference type="Proteomes" id="UP000295244">
    <property type="component" value="Unassembled WGS sequence"/>
</dbReference>
<protein>
    <submittedName>
        <fullName evidence="5">IucA/IucC family protein</fullName>
    </submittedName>
</protein>
<comment type="caution">
    <text evidence="5">The sequence shown here is derived from an EMBL/GenBank/DDBJ whole genome shotgun (WGS) entry which is preliminary data.</text>
</comment>
<dbReference type="Gene3D" id="1.10.510.40">
    <property type="match status" value="1"/>
</dbReference>
<dbReference type="GO" id="GO:0016881">
    <property type="term" value="F:acid-amino acid ligase activity"/>
    <property type="evidence" value="ECO:0007669"/>
    <property type="project" value="UniProtKB-ARBA"/>
</dbReference>
<evidence type="ECO:0000256" key="2">
    <source>
        <dbReference type="ARBA" id="ARBA00007832"/>
    </source>
</evidence>
<dbReference type="InterPro" id="IPR007310">
    <property type="entry name" value="Aerobactin_biosyn_IucA/IucC_N"/>
</dbReference>
<organism evidence="5 6">
    <name type="scientific">Rubrobacter taiwanensis</name>
    <dbReference type="NCBI Taxonomy" id="185139"/>
    <lineage>
        <taxon>Bacteria</taxon>
        <taxon>Bacillati</taxon>
        <taxon>Actinomycetota</taxon>
        <taxon>Rubrobacteria</taxon>
        <taxon>Rubrobacterales</taxon>
        <taxon>Rubrobacteraceae</taxon>
        <taxon>Rubrobacter</taxon>
    </lineage>
</organism>
<dbReference type="AlphaFoldDB" id="A0A4R1B8L6"/>
<keyword evidence="6" id="KW-1185">Reference proteome</keyword>
<feature type="domain" description="Aerobactin siderophore biosynthesis IucA/IucC-like C-terminal" evidence="4">
    <location>
        <begin position="451"/>
        <end position="610"/>
    </location>
</feature>
<evidence type="ECO:0000256" key="1">
    <source>
        <dbReference type="ARBA" id="ARBA00004924"/>
    </source>
</evidence>
<dbReference type="RefSeq" id="WP_132692950.1">
    <property type="nucleotide sequence ID" value="NZ_SKBU01000042.1"/>
</dbReference>
<dbReference type="Pfam" id="PF06276">
    <property type="entry name" value="FhuF"/>
    <property type="match status" value="1"/>
</dbReference>
<feature type="domain" description="Aerobactin siderophore biosynthesis IucA/IucC N-terminal" evidence="3">
    <location>
        <begin position="182"/>
        <end position="417"/>
    </location>
</feature>